<dbReference type="Proteomes" id="UP000823854">
    <property type="component" value="Unassembled WGS sequence"/>
</dbReference>
<comment type="similarity">
    <text evidence="3">Belongs to the ABC transporter superfamily.</text>
</comment>
<dbReference type="PANTHER" id="PTHR43297:SF2">
    <property type="entry name" value="DIPEPTIDE TRANSPORT ATP-BINDING PROTEIN DPPD"/>
    <property type="match status" value="1"/>
</dbReference>
<dbReference type="PROSITE" id="PS50928">
    <property type="entry name" value="ABC_TM1"/>
    <property type="match status" value="1"/>
</dbReference>
<feature type="transmembrane region" description="Helical" evidence="11">
    <location>
        <begin position="77"/>
        <end position="100"/>
    </location>
</feature>
<dbReference type="GO" id="GO:0016887">
    <property type="term" value="F:ATP hydrolysis activity"/>
    <property type="evidence" value="ECO:0007669"/>
    <property type="project" value="InterPro"/>
</dbReference>
<dbReference type="Pfam" id="PF00005">
    <property type="entry name" value="ABC_tran"/>
    <property type="match status" value="1"/>
</dbReference>
<evidence type="ECO:0000256" key="2">
    <source>
        <dbReference type="ARBA" id="ARBA00004202"/>
    </source>
</evidence>
<evidence type="ECO:0000256" key="11">
    <source>
        <dbReference type="RuleBase" id="RU363032"/>
    </source>
</evidence>
<evidence type="ECO:0000256" key="5">
    <source>
        <dbReference type="ARBA" id="ARBA00022475"/>
    </source>
</evidence>
<dbReference type="InterPro" id="IPR000515">
    <property type="entry name" value="MetI-like"/>
</dbReference>
<name>A0A9D2TJA3_9MICO</name>
<dbReference type="GO" id="GO:0005886">
    <property type="term" value="C:plasma membrane"/>
    <property type="evidence" value="ECO:0007669"/>
    <property type="project" value="UniProtKB-SubCell"/>
</dbReference>
<feature type="compositionally biased region" description="Low complexity" evidence="12">
    <location>
        <begin position="279"/>
        <end position="297"/>
    </location>
</feature>
<dbReference type="CDD" id="cd06261">
    <property type="entry name" value="TM_PBP2"/>
    <property type="match status" value="1"/>
</dbReference>
<evidence type="ECO:0000256" key="6">
    <source>
        <dbReference type="ARBA" id="ARBA00022692"/>
    </source>
</evidence>
<dbReference type="SUPFAM" id="SSF52540">
    <property type="entry name" value="P-loop containing nucleoside triphosphate hydrolases"/>
    <property type="match status" value="1"/>
</dbReference>
<comment type="subcellular location">
    <subcellularLocation>
        <location evidence="11">Cell membrane</location>
        <topology evidence="11">Multi-pass membrane protein</topology>
    </subcellularLocation>
    <subcellularLocation>
        <location evidence="2">Cell membrane</location>
        <topology evidence="2">Peripheral membrane protein</topology>
    </subcellularLocation>
    <subcellularLocation>
        <location evidence="1">Membrane</location>
        <topology evidence="1">Multi-pass membrane protein</topology>
    </subcellularLocation>
</comment>
<feature type="transmembrane region" description="Helical" evidence="11">
    <location>
        <begin position="190"/>
        <end position="217"/>
    </location>
</feature>
<dbReference type="InterPro" id="IPR027417">
    <property type="entry name" value="P-loop_NTPase"/>
</dbReference>
<accession>A0A9D2TJA3</accession>
<dbReference type="SUPFAM" id="SSF161098">
    <property type="entry name" value="MetI-like"/>
    <property type="match status" value="1"/>
</dbReference>
<feature type="transmembrane region" description="Helical" evidence="11">
    <location>
        <begin position="237"/>
        <end position="261"/>
    </location>
</feature>
<protein>
    <submittedName>
        <fullName evidence="15">Dipeptide/oligopeptide/nickel ABC transporter permease/ATP-binding protein</fullName>
    </submittedName>
</protein>
<dbReference type="PANTHER" id="PTHR43297">
    <property type="entry name" value="OLIGOPEPTIDE TRANSPORT ATP-BINDING PROTEIN APPD"/>
    <property type="match status" value="1"/>
</dbReference>
<evidence type="ECO:0000256" key="4">
    <source>
        <dbReference type="ARBA" id="ARBA00022448"/>
    </source>
</evidence>
<feature type="region of interest" description="Disordered" evidence="12">
    <location>
        <begin position="272"/>
        <end position="328"/>
    </location>
</feature>
<keyword evidence="8" id="KW-0067">ATP-binding</keyword>
<evidence type="ECO:0000259" key="14">
    <source>
        <dbReference type="PROSITE" id="PS50928"/>
    </source>
</evidence>
<dbReference type="SMART" id="SM00382">
    <property type="entry name" value="AAA"/>
    <property type="match status" value="1"/>
</dbReference>
<evidence type="ECO:0000256" key="10">
    <source>
        <dbReference type="ARBA" id="ARBA00023136"/>
    </source>
</evidence>
<dbReference type="Pfam" id="PF00528">
    <property type="entry name" value="BPD_transp_1"/>
    <property type="match status" value="1"/>
</dbReference>
<reference evidence="15" key="1">
    <citation type="journal article" date="2021" name="PeerJ">
        <title>Extensive microbial diversity within the chicken gut microbiome revealed by metagenomics and culture.</title>
        <authorList>
            <person name="Gilroy R."/>
            <person name="Ravi A."/>
            <person name="Getino M."/>
            <person name="Pursley I."/>
            <person name="Horton D.L."/>
            <person name="Alikhan N.F."/>
            <person name="Baker D."/>
            <person name="Gharbi K."/>
            <person name="Hall N."/>
            <person name="Watson M."/>
            <person name="Adriaenssens E.M."/>
            <person name="Foster-Nyarko E."/>
            <person name="Jarju S."/>
            <person name="Secka A."/>
            <person name="Antonio M."/>
            <person name="Oren A."/>
            <person name="Chaudhuri R.R."/>
            <person name="La Ragione R."/>
            <person name="Hildebrand F."/>
            <person name="Pallen M.J."/>
        </authorList>
    </citation>
    <scope>NUCLEOTIDE SEQUENCE</scope>
    <source>
        <strain evidence="15">CHK130-7132</strain>
    </source>
</reference>
<evidence type="ECO:0000256" key="12">
    <source>
        <dbReference type="SAM" id="MobiDB-lite"/>
    </source>
</evidence>
<dbReference type="Gene3D" id="1.10.3720.10">
    <property type="entry name" value="MetI-like"/>
    <property type="match status" value="1"/>
</dbReference>
<dbReference type="PROSITE" id="PS00211">
    <property type="entry name" value="ABC_TRANSPORTER_1"/>
    <property type="match status" value="1"/>
</dbReference>
<comment type="similarity">
    <text evidence="11">Belongs to the binding-protein-dependent transport system permease family.</text>
</comment>
<dbReference type="PROSITE" id="PS50893">
    <property type="entry name" value="ABC_TRANSPORTER_2"/>
    <property type="match status" value="1"/>
</dbReference>
<evidence type="ECO:0000256" key="1">
    <source>
        <dbReference type="ARBA" id="ARBA00004141"/>
    </source>
</evidence>
<gene>
    <name evidence="15" type="ORF">H9932_12900</name>
</gene>
<dbReference type="CDD" id="cd03257">
    <property type="entry name" value="ABC_NikE_OppD_transporters"/>
    <property type="match status" value="1"/>
</dbReference>
<evidence type="ECO:0000256" key="8">
    <source>
        <dbReference type="ARBA" id="ARBA00022840"/>
    </source>
</evidence>
<keyword evidence="4 11" id="KW-0813">Transport</keyword>
<dbReference type="Gene3D" id="3.40.50.300">
    <property type="entry name" value="P-loop containing nucleotide triphosphate hydrolases"/>
    <property type="match status" value="1"/>
</dbReference>
<reference evidence="15" key="2">
    <citation type="submission" date="2021-04" db="EMBL/GenBank/DDBJ databases">
        <authorList>
            <person name="Gilroy R."/>
        </authorList>
    </citation>
    <scope>NUCLEOTIDE SEQUENCE</scope>
    <source>
        <strain evidence="15">CHK130-7132</strain>
    </source>
</reference>
<dbReference type="InterPro" id="IPR017871">
    <property type="entry name" value="ABC_transporter-like_CS"/>
</dbReference>
<evidence type="ECO:0000256" key="9">
    <source>
        <dbReference type="ARBA" id="ARBA00022989"/>
    </source>
</evidence>
<keyword evidence="6 11" id="KW-0812">Transmembrane</keyword>
<evidence type="ECO:0000259" key="13">
    <source>
        <dbReference type="PROSITE" id="PS50893"/>
    </source>
</evidence>
<dbReference type="InterPro" id="IPR003439">
    <property type="entry name" value="ABC_transporter-like_ATP-bd"/>
</dbReference>
<comment type="caution">
    <text evidence="15">The sequence shown here is derived from an EMBL/GenBank/DDBJ whole genome shotgun (WGS) entry which is preliminary data.</text>
</comment>
<keyword evidence="9 11" id="KW-1133">Transmembrane helix</keyword>
<evidence type="ECO:0000256" key="7">
    <source>
        <dbReference type="ARBA" id="ARBA00022741"/>
    </source>
</evidence>
<feature type="transmembrane region" description="Helical" evidence="11">
    <location>
        <begin position="112"/>
        <end position="132"/>
    </location>
</feature>
<dbReference type="GO" id="GO:0005524">
    <property type="term" value="F:ATP binding"/>
    <property type="evidence" value="ECO:0007669"/>
    <property type="project" value="UniProtKB-KW"/>
</dbReference>
<organism evidence="15 16">
    <name type="scientific">Candidatus Brachybacterium intestinipullorum</name>
    <dbReference type="NCBI Taxonomy" id="2838512"/>
    <lineage>
        <taxon>Bacteria</taxon>
        <taxon>Bacillati</taxon>
        <taxon>Actinomycetota</taxon>
        <taxon>Actinomycetes</taxon>
        <taxon>Micrococcales</taxon>
        <taxon>Dermabacteraceae</taxon>
        <taxon>Brachybacterium</taxon>
    </lineage>
</organism>
<feature type="domain" description="ABC transmembrane type-1" evidence="14">
    <location>
        <begin position="73"/>
        <end position="262"/>
    </location>
</feature>
<sequence length="612" mass="64050">MNTVRTLLHRPSAVTALLLLVVVAALTAVGGLIAPHDPLAPQTSRALEAPSATHWLGTDYLGRDILSRLLAGTRLSVLAAFEAVLIALVLGTGAALVAVFSSRPVRWVIERIFDSFMALPFITFAVAIGALLGNSIHAAMIAVGILAAPTYFRVVRASVLETVHTQYVEAARLLGVPLPRVVLTHVLPRIVPVLLVTSASTLAASLLVVASLTFLGVGVQPPTPTWGGMLSADLSYLALRPFNPVAPAAAIMLTVAALGVLADRLRDVRGDAGAQEARGSSTEGAGEAAGGAPSATSHRATLVADGSQDPATGTASAPAPVVGRHQEPHAAETEALVEIDDLRIEADTGGQLVSGVSLRVPRGASVGILGESGSGKSMTVKALLGVLPEGVHITGGRLRFAGEDLTAPDAPWQELHGHRIGAVFQDPATWFTPHLSVGAQIDEVLRHTQGLGRAQAAAARAELFAQVGLRDAERVARQYPHELSGGMLQRVLLAIAVSGEPDLLVADEATTALDVTVQAEVLTLLRRLRQELSLTVLMISHDLAVLAHSCDYLYVFRRGEVVEEGPTEAVLHMPQHPYTRTLVADHTVFGIEAVRAAGTAAQVHPVREAASR</sequence>
<evidence type="ECO:0000313" key="15">
    <source>
        <dbReference type="EMBL" id="HJC70557.1"/>
    </source>
</evidence>
<dbReference type="InterPro" id="IPR050388">
    <property type="entry name" value="ABC_Ni/Peptide_Import"/>
</dbReference>
<feature type="transmembrane region" description="Helical" evidence="11">
    <location>
        <begin position="12"/>
        <end position="34"/>
    </location>
</feature>
<dbReference type="GO" id="GO:0055085">
    <property type="term" value="P:transmembrane transport"/>
    <property type="evidence" value="ECO:0007669"/>
    <property type="project" value="InterPro"/>
</dbReference>
<dbReference type="EMBL" id="DWWC01000270">
    <property type="protein sequence ID" value="HJC70557.1"/>
    <property type="molecule type" value="Genomic_DNA"/>
</dbReference>
<keyword evidence="5" id="KW-1003">Cell membrane</keyword>
<keyword evidence="10 11" id="KW-0472">Membrane</keyword>
<proteinExistence type="inferred from homology"/>
<evidence type="ECO:0000256" key="3">
    <source>
        <dbReference type="ARBA" id="ARBA00005417"/>
    </source>
</evidence>
<feature type="transmembrane region" description="Helical" evidence="11">
    <location>
        <begin position="138"/>
        <end position="155"/>
    </location>
</feature>
<keyword evidence="7" id="KW-0547">Nucleotide-binding</keyword>
<dbReference type="InterPro" id="IPR003593">
    <property type="entry name" value="AAA+_ATPase"/>
</dbReference>
<dbReference type="InterPro" id="IPR035906">
    <property type="entry name" value="MetI-like_sf"/>
</dbReference>
<evidence type="ECO:0000313" key="16">
    <source>
        <dbReference type="Proteomes" id="UP000823854"/>
    </source>
</evidence>
<feature type="domain" description="ABC transporter" evidence="13">
    <location>
        <begin position="337"/>
        <end position="583"/>
    </location>
</feature>
<dbReference type="AlphaFoldDB" id="A0A9D2TJA3"/>